<accession>A0AAW0MBN2</accession>
<sequence>MFTVELRPGETTIVSWKKLLKDANKVNGSASTSAPEPPANAHPASSPASLRSVSLSLSMKTLCDT</sequence>
<evidence type="ECO:0000313" key="2">
    <source>
        <dbReference type="EMBL" id="KAK7861180.1"/>
    </source>
</evidence>
<evidence type="ECO:0000256" key="1">
    <source>
        <dbReference type="SAM" id="MobiDB-lite"/>
    </source>
</evidence>
<proteinExistence type="predicted"/>
<keyword evidence="3" id="KW-1185">Reference proteome</keyword>
<reference evidence="2 3" key="1">
    <citation type="journal article" date="2018" name="Sci. Data">
        <title>The draft genome sequence of cork oak.</title>
        <authorList>
            <person name="Ramos A.M."/>
            <person name="Usie A."/>
            <person name="Barbosa P."/>
            <person name="Barros P.M."/>
            <person name="Capote T."/>
            <person name="Chaves I."/>
            <person name="Simoes F."/>
            <person name="Abreu I."/>
            <person name="Carrasquinho I."/>
            <person name="Faro C."/>
            <person name="Guimaraes J.B."/>
            <person name="Mendonca D."/>
            <person name="Nobrega F."/>
            <person name="Rodrigues L."/>
            <person name="Saibo N.J.M."/>
            <person name="Varela M.C."/>
            <person name="Egas C."/>
            <person name="Matos J."/>
            <person name="Miguel C.M."/>
            <person name="Oliveira M.M."/>
            <person name="Ricardo C.P."/>
            <person name="Goncalves S."/>
        </authorList>
    </citation>
    <scope>NUCLEOTIDE SEQUENCE [LARGE SCALE GENOMIC DNA]</scope>
    <source>
        <strain evidence="3">cv. HL8</strain>
    </source>
</reference>
<dbReference type="EMBL" id="PKMF04000003">
    <property type="protein sequence ID" value="KAK7861180.1"/>
    <property type="molecule type" value="Genomic_DNA"/>
</dbReference>
<dbReference type="Proteomes" id="UP000237347">
    <property type="component" value="Unassembled WGS sequence"/>
</dbReference>
<dbReference type="AlphaFoldDB" id="A0AAW0MBN2"/>
<protein>
    <submittedName>
        <fullName evidence="2">Ubinuclein-1</fullName>
    </submittedName>
</protein>
<comment type="caution">
    <text evidence="2">The sequence shown here is derived from an EMBL/GenBank/DDBJ whole genome shotgun (WGS) entry which is preliminary data.</text>
</comment>
<feature type="region of interest" description="Disordered" evidence="1">
    <location>
        <begin position="25"/>
        <end position="52"/>
    </location>
</feature>
<organism evidence="2 3">
    <name type="scientific">Quercus suber</name>
    <name type="common">Cork oak</name>
    <dbReference type="NCBI Taxonomy" id="58331"/>
    <lineage>
        <taxon>Eukaryota</taxon>
        <taxon>Viridiplantae</taxon>
        <taxon>Streptophyta</taxon>
        <taxon>Embryophyta</taxon>
        <taxon>Tracheophyta</taxon>
        <taxon>Spermatophyta</taxon>
        <taxon>Magnoliopsida</taxon>
        <taxon>eudicotyledons</taxon>
        <taxon>Gunneridae</taxon>
        <taxon>Pentapetalae</taxon>
        <taxon>rosids</taxon>
        <taxon>fabids</taxon>
        <taxon>Fagales</taxon>
        <taxon>Fagaceae</taxon>
        <taxon>Quercus</taxon>
    </lineage>
</organism>
<name>A0AAW0MBN2_QUESU</name>
<feature type="compositionally biased region" description="Low complexity" evidence="1">
    <location>
        <begin position="41"/>
        <end position="52"/>
    </location>
</feature>
<evidence type="ECO:0000313" key="3">
    <source>
        <dbReference type="Proteomes" id="UP000237347"/>
    </source>
</evidence>
<gene>
    <name evidence="2" type="primary">UBN1_1</name>
    <name evidence="2" type="ORF">CFP56_024394</name>
</gene>